<proteinExistence type="predicted"/>
<evidence type="ECO:0000313" key="1">
    <source>
        <dbReference type="EMBL" id="GGC06232.1"/>
    </source>
</evidence>
<dbReference type="RefSeq" id="WP_188750780.1">
    <property type="nucleotide sequence ID" value="NZ_BMIJ01000007.1"/>
</dbReference>
<accession>A0ABQ1KUT2</accession>
<protein>
    <submittedName>
        <fullName evidence="1">Uncharacterized protein</fullName>
    </submittedName>
</protein>
<keyword evidence="2" id="KW-1185">Reference proteome</keyword>
<dbReference type="Proteomes" id="UP000629025">
    <property type="component" value="Unassembled WGS sequence"/>
</dbReference>
<organism evidence="1 2">
    <name type="scientific">Marinobacterium zhoushanense</name>
    <dbReference type="NCBI Taxonomy" id="1679163"/>
    <lineage>
        <taxon>Bacteria</taxon>
        <taxon>Pseudomonadati</taxon>
        <taxon>Pseudomonadota</taxon>
        <taxon>Gammaproteobacteria</taxon>
        <taxon>Oceanospirillales</taxon>
        <taxon>Oceanospirillaceae</taxon>
        <taxon>Marinobacterium</taxon>
    </lineage>
</organism>
<dbReference type="EMBL" id="BMIJ01000007">
    <property type="protein sequence ID" value="GGC06232.1"/>
    <property type="molecule type" value="Genomic_DNA"/>
</dbReference>
<gene>
    <name evidence="1" type="ORF">GCM10011352_35590</name>
</gene>
<reference evidence="2" key="1">
    <citation type="journal article" date="2019" name="Int. J. Syst. Evol. Microbiol.">
        <title>The Global Catalogue of Microorganisms (GCM) 10K type strain sequencing project: providing services to taxonomists for standard genome sequencing and annotation.</title>
        <authorList>
            <consortium name="The Broad Institute Genomics Platform"/>
            <consortium name="The Broad Institute Genome Sequencing Center for Infectious Disease"/>
            <person name="Wu L."/>
            <person name="Ma J."/>
        </authorList>
    </citation>
    <scope>NUCLEOTIDE SEQUENCE [LARGE SCALE GENOMIC DNA]</scope>
    <source>
        <strain evidence="2">CGMCC 1.15341</strain>
    </source>
</reference>
<evidence type="ECO:0000313" key="2">
    <source>
        <dbReference type="Proteomes" id="UP000629025"/>
    </source>
</evidence>
<sequence>MNKFSIEDEVHAEWQGDFSTFEDALNELKRRSKIPWNQEPNKCPFISWESCERIYTISEVEIGDETYSPIREAEVLNVSSKGVIWLKGFENYADM</sequence>
<comment type="caution">
    <text evidence="1">The sequence shown here is derived from an EMBL/GenBank/DDBJ whole genome shotgun (WGS) entry which is preliminary data.</text>
</comment>
<name>A0ABQ1KUT2_9GAMM</name>